<evidence type="ECO:0000256" key="3">
    <source>
        <dbReference type="ARBA" id="ARBA00013017"/>
    </source>
</evidence>
<dbReference type="InterPro" id="IPR013766">
    <property type="entry name" value="Thioredoxin_domain"/>
</dbReference>
<evidence type="ECO:0000313" key="15">
    <source>
        <dbReference type="Proteomes" id="UP001058860"/>
    </source>
</evidence>
<keyword evidence="4" id="KW-0575">Peroxidase</keyword>
<dbReference type="RefSeq" id="WP_353866463.1">
    <property type="nucleotide sequence ID" value="NZ_CP088295.1"/>
</dbReference>
<dbReference type="InterPro" id="IPR036249">
    <property type="entry name" value="Thioredoxin-like_sf"/>
</dbReference>
<evidence type="ECO:0000256" key="10">
    <source>
        <dbReference type="ARBA" id="ARBA00038489"/>
    </source>
</evidence>
<dbReference type="InterPro" id="IPR050924">
    <property type="entry name" value="Peroxiredoxin_BCP/PrxQ"/>
</dbReference>
<gene>
    <name evidence="14" type="ORF">LRS13_11110</name>
</gene>
<dbReference type="Pfam" id="PF00578">
    <property type="entry name" value="AhpC-TSA"/>
    <property type="match status" value="1"/>
</dbReference>
<evidence type="ECO:0000256" key="8">
    <source>
        <dbReference type="ARBA" id="ARBA00023284"/>
    </source>
</evidence>
<evidence type="ECO:0000256" key="12">
    <source>
        <dbReference type="ARBA" id="ARBA00049091"/>
    </source>
</evidence>
<dbReference type="SUPFAM" id="SSF52833">
    <property type="entry name" value="Thioredoxin-like"/>
    <property type="match status" value="1"/>
</dbReference>
<dbReference type="PIRSF" id="PIRSF000239">
    <property type="entry name" value="AHPC"/>
    <property type="match status" value="1"/>
</dbReference>
<dbReference type="PROSITE" id="PS51352">
    <property type="entry name" value="THIOREDOXIN_2"/>
    <property type="match status" value="1"/>
</dbReference>
<evidence type="ECO:0000256" key="1">
    <source>
        <dbReference type="ARBA" id="ARBA00003330"/>
    </source>
</evidence>
<dbReference type="InterPro" id="IPR024706">
    <property type="entry name" value="Peroxiredoxin_AhpC-typ"/>
</dbReference>
<keyword evidence="5" id="KW-0049">Antioxidant</keyword>
<comment type="similarity">
    <text evidence="10">Belongs to the peroxiredoxin family. BCP/PrxQ subfamily.</text>
</comment>
<evidence type="ECO:0000256" key="11">
    <source>
        <dbReference type="ARBA" id="ARBA00041373"/>
    </source>
</evidence>
<evidence type="ECO:0000256" key="9">
    <source>
        <dbReference type="ARBA" id="ARBA00032824"/>
    </source>
</evidence>
<comment type="catalytic activity">
    <reaction evidence="12">
        <text>a hydroperoxide + [thioredoxin]-dithiol = an alcohol + [thioredoxin]-disulfide + H2O</text>
        <dbReference type="Rhea" id="RHEA:62620"/>
        <dbReference type="Rhea" id="RHEA-COMP:10698"/>
        <dbReference type="Rhea" id="RHEA-COMP:10700"/>
        <dbReference type="ChEBI" id="CHEBI:15377"/>
        <dbReference type="ChEBI" id="CHEBI:29950"/>
        <dbReference type="ChEBI" id="CHEBI:30879"/>
        <dbReference type="ChEBI" id="CHEBI:35924"/>
        <dbReference type="ChEBI" id="CHEBI:50058"/>
        <dbReference type="EC" id="1.11.1.24"/>
    </reaction>
</comment>
<accession>A0ABY5PN12</accession>
<comment type="subunit">
    <text evidence="2">Monomer.</text>
</comment>
<dbReference type="InterPro" id="IPR000866">
    <property type="entry name" value="AhpC/TSA"/>
</dbReference>
<sequence>MARTPQIGDIAPDFELEGTDGAFRLSEHRGQPVVLLFYPGDETPVCTKQFCSYRDRGSELSALDAVVVGISAQDVDSHQAFTEHHGLTVPLLADTERDVARLYGVSAPVMGTRRAVVVVDAEGRIAHRKVHVLGLSFATVDEITQVLADLPSREAV</sequence>
<feature type="domain" description="Thioredoxin" evidence="13">
    <location>
        <begin position="5"/>
        <end position="152"/>
    </location>
</feature>
<evidence type="ECO:0000256" key="7">
    <source>
        <dbReference type="ARBA" id="ARBA00023157"/>
    </source>
</evidence>
<dbReference type="CDD" id="cd03017">
    <property type="entry name" value="PRX_BCP"/>
    <property type="match status" value="1"/>
</dbReference>
<evidence type="ECO:0000256" key="4">
    <source>
        <dbReference type="ARBA" id="ARBA00022559"/>
    </source>
</evidence>
<evidence type="ECO:0000256" key="5">
    <source>
        <dbReference type="ARBA" id="ARBA00022862"/>
    </source>
</evidence>
<dbReference type="EMBL" id="CP088295">
    <property type="protein sequence ID" value="UUY06032.1"/>
    <property type="molecule type" value="Genomic_DNA"/>
</dbReference>
<name>A0ABY5PN12_9ACTN</name>
<evidence type="ECO:0000313" key="14">
    <source>
        <dbReference type="EMBL" id="UUY06032.1"/>
    </source>
</evidence>
<dbReference type="PANTHER" id="PTHR42801">
    <property type="entry name" value="THIOREDOXIN-DEPENDENT PEROXIDE REDUCTASE"/>
    <property type="match status" value="1"/>
</dbReference>
<evidence type="ECO:0000256" key="6">
    <source>
        <dbReference type="ARBA" id="ARBA00023002"/>
    </source>
</evidence>
<dbReference type="Gene3D" id="3.40.30.10">
    <property type="entry name" value="Glutaredoxin"/>
    <property type="match status" value="1"/>
</dbReference>
<keyword evidence="7" id="KW-1015">Disulfide bond</keyword>
<protein>
    <recommendedName>
        <fullName evidence="3">thioredoxin-dependent peroxiredoxin</fullName>
        <ecNumber evidence="3">1.11.1.24</ecNumber>
    </recommendedName>
    <alternativeName>
        <fullName evidence="11">Bacterioferritin comigratory protein</fullName>
    </alternativeName>
    <alternativeName>
        <fullName evidence="9">Thioredoxin peroxidase</fullName>
    </alternativeName>
</protein>
<dbReference type="EC" id="1.11.1.24" evidence="3"/>
<comment type="function">
    <text evidence="1">Thiol-specific peroxidase that catalyzes the reduction of hydrogen peroxide and organic hydroperoxides to water and alcohols, respectively. Plays a role in cell protection against oxidative stress by detoxifying peroxides and as sensor of hydrogen peroxide-mediated signaling events.</text>
</comment>
<keyword evidence="15" id="KW-1185">Reference proteome</keyword>
<reference evidence="15" key="1">
    <citation type="submission" date="2021-11" db="EMBL/GenBank/DDBJ databases">
        <title>Cultivation dependent microbiological survey of springs from the worlds oldest radium mine currently devoted to the extraction of radon-saturated water.</title>
        <authorList>
            <person name="Kapinusova G."/>
            <person name="Smrhova T."/>
            <person name="Strejcek M."/>
            <person name="Suman J."/>
            <person name="Jani K."/>
            <person name="Pajer P."/>
            <person name="Uhlik O."/>
        </authorList>
    </citation>
    <scope>NUCLEOTIDE SEQUENCE [LARGE SCALE GENOMIC DNA]</scope>
    <source>
        <strain evidence="15">J379</strain>
    </source>
</reference>
<organism evidence="14 15">
    <name type="scientific">Svornostia abyssi</name>
    <dbReference type="NCBI Taxonomy" id="2898438"/>
    <lineage>
        <taxon>Bacteria</taxon>
        <taxon>Bacillati</taxon>
        <taxon>Actinomycetota</taxon>
        <taxon>Thermoleophilia</taxon>
        <taxon>Solirubrobacterales</taxon>
        <taxon>Baekduiaceae</taxon>
        <taxon>Svornostia</taxon>
    </lineage>
</organism>
<keyword evidence="6" id="KW-0560">Oxidoreductase</keyword>
<evidence type="ECO:0000256" key="2">
    <source>
        <dbReference type="ARBA" id="ARBA00011245"/>
    </source>
</evidence>
<dbReference type="PANTHER" id="PTHR42801:SF4">
    <property type="entry name" value="AHPC_TSA FAMILY PROTEIN"/>
    <property type="match status" value="1"/>
</dbReference>
<evidence type="ECO:0000259" key="13">
    <source>
        <dbReference type="PROSITE" id="PS51352"/>
    </source>
</evidence>
<proteinExistence type="inferred from homology"/>
<keyword evidence="8" id="KW-0676">Redox-active center</keyword>
<dbReference type="Proteomes" id="UP001058860">
    <property type="component" value="Chromosome"/>
</dbReference>